<name>A0A833T084_PHYIN</name>
<proteinExistence type="predicted"/>
<keyword evidence="5" id="KW-0255">Endonuclease</keyword>
<keyword evidence="2" id="KW-0479">Metal-binding</keyword>
<evidence type="ECO:0000313" key="6">
    <source>
        <dbReference type="Proteomes" id="UP000602510"/>
    </source>
</evidence>
<comment type="caution">
    <text evidence="5">The sequence shown here is derived from an EMBL/GenBank/DDBJ whole genome shotgun (WGS) entry which is preliminary data.</text>
</comment>
<evidence type="ECO:0000256" key="3">
    <source>
        <dbReference type="SAM" id="SignalP"/>
    </source>
</evidence>
<dbReference type="AlphaFoldDB" id="A0A833T084"/>
<evidence type="ECO:0000256" key="2">
    <source>
        <dbReference type="ARBA" id="ARBA00022723"/>
    </source>
</evidence>
<accession>A0A833T084</accession>
<evidence type="ECO:0000259" key="4">
    <source>
        <dbReference type="Pfam" id="PF13359"/>
    </source>
</evidence>
<dbReference type="EMBL" id="WSZM01000083">
    <property type="protein sequence ID" value="KAF4043543.1"/>
    <property type="molecule type" value="Genomic_DNA"/>
</dbReference>
<keyword evidence="5" id="KW-0540">Nuclease</keyword>
<feature type="signal peptide" evidence="3">
    <location>
        <begin position="1"/>
        <end position="19"/>
    </location>
</feature>
<dbReference type="GO" id="GO:0004519">
    <property type="term" value="F:endonuclease activity"/>
    <property type="evidence" value="ECO:0007669"/>
    <property type="project" value="UniProtKB-KW"/>
</dbReference>
<evidence type="ECO:0000313" key="5">
    <source>
        <dbReference type="EMBL" id="KAF4043543.1"/>
    </source>
</evidence>
<dbReference type="Proteomes" id="UP000602510">
    <property type="component" value="Unassembled WGS sequence"/>
</dbReference>
<dbReference type="Pfam" id="PF13359">
    <property type="entry name" value="DDE_Tnp_4"/>
    <property type="match status" value="1"/>
</dbReference>
<protein>
    <submittedName>
        <fullName evidence="5">DDE superfamily endonuclease</fullName>
    </submittedName>
</protein>
<gene>
    <name evidence="5" type="ORF">GN244_ATG04154</name>
</gene>
<keyword evidence="6" id="KW-1185">Reference proteome</keyword>
<feature type="domain" description="DDE Tnp4" evidence="4">
    <location>
        <begin position="93"/>
        <end position="159"/>
    </location>
</feature>
<dbReference type="InterPro" id="IPR027806">
    <property type="entry name" value="HARBI1_dom"/>
</dbReference>
<organism evidence="5 6">
    <name type="scientific">Phytophthora infestans</name>
    <name type="common">Potato late blight agent</name>
    <name type="synonym">Botrytis infestans</name>
    <dbReference type="NCBI Taxonomy" id="4787"/>
    <lineage>
        <taxon>Eukaryota</taxon>
        <taxon>Sar</taxon>
        <taxon>Stramenopiles</taxon>
        <taxon>Oomycota</taxon>
        <taxon>Peronosporomycetes</taxon>
        <taxon>Peronosporales</taxon>
        <taxon>Peronosporaceae</taxon>
        <taxon>Phytophthora</taxon>
    </lineage>
</organism>
<keyword evidence="5" id="KW-0378">Hydrolase</keyword>
<reference evidence="5" key="1">
    <citation type="submission" date="2020-04" db="EMBL/GenBank/DDBJ databases">
        <title>Hybrid Assembly of Korean Phytophthora infestans isolates.</title>
        <authorList>
            <person name="Prokchorchik M."/>
            <person name="Lee Y."/>
            <person name="Seo J."/>
            <person name="Cho J.-H."/>
            <person name="Park Y.-E."/>
            <person name="Jang D.-C."/>
            <person name="Im J.-S."/>
            <person name="Choi J.-G."/>
            <person name="Park H.-J."/>
            <person name="Lee G.-B."/>
            <person name="Lee Y.-G."/>
            <person name="Hong S.-Y."/>
            <person name="Cho K."/>
            <person name="Sohn K.H."/>
        </authorList>
    </citation>
    <scope>NUCLEOTIDE SEQUENCE</scope>
    <source>
        <strain evidence="5">KR_1_A1</strain>
    </source>
</reference>
<comment type="cofactor">
    <cofactor evidence="1">
        <name>a divalent metal cation</name>
        <dbReference type="ChEBI" id="CHEBI:60240"/>
    </cofactor>
</comment>
<feature type="chain" id="PRO_5032849600" evidence="3">
    <location>
        <begin position="20"/>
        <end position="171"/>
    </location>
</feature>
<dbReference type="GO" id="GO:0046872">
    <property type="term" value="F:metal ion binding"/>
    <property type="evidence" value="ECO:0007669"/>
    <property type="project" value="UniProtKB-KW"/>
</dbReference>
<sequence length="171" mass="19346">MQLDVKLTQLVVLVAALLAIDMDIGELFQVGTAEFGRSPEVISFGANTIASMIYDKIKDKMVFDHRMIERLKQSSTNAIFTNVGRLRNGFGIIDGTVRRICRPIRHQEQAYSGHKKMHAIKLQSIFRANGLNISLYGPVEGHRHDGYMLRPSEMVAEMEKYLGFLLYGDQD</sequence>
<evidence type="ECO:0000256" key="1">
    <source>
        <dbReference type="ARBA" id="ARBA00001968"/>
    </source>
</evidence>
<keyword evidence="3" id="KW-0732">Signal</keyword>